<evidence type="ECO:0000256" key="4">
    <source>
        <dbReference type="ARBA" id="ARBA00022679"/>
    </source>
</evidence>
<dbReference type="InterPro" id="IPR000700">
    <property type="entry name" value="PAS-assoc_C"/>
</dbReference>
<dbReference type="InterPro" id="IPR000014">
    <property type="entry name" value="PAS"/>
</dbReference>
<dbReference type="EC" id="2.7.13.3" evidence="2"/>
<dbReference type="SMART" id="SM00091">
    <property type="entry name" value="PAS"/>
    <property type="match status" value="1"/>
</dbReference>
<dbReference type="InterPro" id="IPR036097">
    <property type="entry name" value="HisK_dim/P_sf"/>
</dbReference>
<dbReference type="AlphaFoldDB" id="A0A6N4SQR0"/>
<dbReference type="Pfam" id="PF08447">
    <property type="entry name" value="PAS_3"/>
    <property type="match status" value="1"/>
</dbReference>
<dbReference type="SUPFAM" id="SSF55785">
    <property type="entry name" value="PYP-like sensor domain (PAS domain)"/>
    <property type="match status" value="1"/>
</dbReference>
<dbReference type="InterPro" id="IPR013655">
    <property type="entry name" value="PAS_fold_3"/>
</dbReference>
<dbReference type="InterPro" id="IPR052162">
    <property type="entry name" value="Sensor_kinase/Photoreceptor"/>
</dbReference>
<dbReference type="InterPro" id="IPR003661">
    <property type="entry name" value="HisK_dim/P_dom"/>
</dbReference>
<evidence type="ECO:0000259" key="6">
    <source>
        <dbReference type="PROSITE" id="PS50109"/>
    </source>
</evidence>
<evidence type="ECO:0000256" key="1">
    <source>
        <dbReference type="ARBA" id="ARBA00000085"/>
    </source>
</evidence>
<dbReference type="InterPro" id="IPR003594">
    <property type="entry name" value="HATPase_dom"/>
</dbReference>
<dbReference type="SMR" id="A0A6N4SQR0"/>
<dbReference type="Gene3D" id="1.10.287.130">
    <property type="match status" value="1"/>
</dbReference>
<dbReference type="EMBL" id="CP000383">
    <property type="protein sequence ID" value="ABG58627.1"/>
    <property type="molecule type" value="Genomic_DNA"/>
</dbReference>
<evidence type="ECO:0000259" key="8">
    <source>
        <dbReference type="PROSITE" id="PS50113"/>
    </source>
</evidence>
<keyword evidence="5 9" id="KW-0418">Kinase</keyword>
<dbReference type="PROSITE" id="PS50113">
    <property type="entry name" value="PAC"/>
    <property type="match status" value="1"/>
</dbReference>
<evidence type="ECO:0000256" key="3">
    <source>
        <dbReference type="ARBA" id="ARBA00022553"/>
    </source>
</evidence>
<dbReference type="Proteomes" id="UP000001822">
    <property type="component" value="Chromosome"/>
</dbReference>
<accession>A0A6N4SQR0</accession>
<dbReference type="InterPro" id="IPR036890">
    <property type="entry name" value="HATPase_C_sf"/>
</dbReference>
<dbReference type="Gene3D" id="3.30.450.20">
    <property type="entry name" value="PAS domain"/>
    <property type="match status" value="1"/>
</dbReference>
<feature type="domain" description="PAS" evidence="7">
    <location>
        <begin position="32"/>
        <end position="104"/>
    </location>
</feature>
<proteinExistence type="predicted"/>
<dbReference type="SMART" id="SM00086">
    <property type="entry name" value="PAC"/>
    <property type="match status" value="1"/>
</dbReference>
<evidence type="ECO:0000313" key="9">
    <source>
        <dbReference type="EMBL" id="ABG58627.1"/>
    </source>
</evidence>
<feature type="domain" description="Histidine kinase" evidence="6">
    <location>
        <begin position="179"/>
        <end position="391"/>
    </location>
</feature>
<evidence type="ECO:0000259" key="7">
    <source>
        <dbReference type="PROSITE" id="PS50112"/>
    </source>
</evidence>
<dbReference type="PROSITE" id="PS50109">
    <property type="entry name" value="HIS_KIN"/>
    <property type="match status" value="1"/>
</dbReference>
<dbReference type="Gene3D" id="3.30.565.10">
    <property type="entry name" value="Histidine kinase-like ATPase, C-terminal domain"/>
    <property type="match status" value="1"/>
</dbReference>
<sequence length="391" mass="44402">MNGFDGLQEEESSDLKSIQKELAILKLKLSEQESLFNSITENTLAGYWIWDIPLNTMFISAHLKSMLGYADHELENSPETINMLMHPSDLPATYALLSKHVESDGKVPFEIEVRYKHKNGSIVWVICSGNIVTRDENGKPSKMIGCHLDNTELKKAQGVQKYTEELERKNVEMEQFAYVASHDLQEPLNTIQGFIALLSAKLEDAPDPDVTQYLHYINQSTLRMTNLIKGLLEYSRIGKNVVMSKIDCNQVITDVLMDLHIQVEETQADIEVTPLPFVMGYDIELRILFQNLISNALKFSVRRPVIKIYSVVEGGYFKFSVADNGIGIDPQFREKIFKLYQQLHPKSTYEGNGLGLAQCFKIVTELHSGSIWVESNEKEGSIFHFTIPYNA</sequence>
<evidence type="ECO:0000256" key="5">
    <source>
        <dbReference type="ARBA" id="ARBA00022777"/>
    </source>
</evidence>
<dbReference type="PANTHER" id="PTHR43304:SF1">
    <property type="entry name" value="PAC DOMAIN-CONTAINING PROTEIN"/>
    <property type="match status" value="1"/>
</dbReference>
<dbReference type="Pfam" id="PF02518">
    <property type="entry name" value="HATPase_c"/>
    <property type="match status" value="1"/>
</dbReference>
<dbReference type="PANTHER" id="PTHR43304">
    <property type="entry name" value="PHYTOCHROME-LIKE PROTEIN CPH1"/>
    <property type="match status" value="1"/>
</dbReference>
<keyword evidence="3" id="KW-0597">Phosphoprotein</keyword>
<dbReference type="KEGG" id="chu:CHU_1355"/>
<dbReference type="NCBIfam" id="TIGR00229">
    <property type="entry name" value="sensory_box"/>
    <property type="match status" value="1"/>
</dbReference>
<organism evidence="9 10">
    <name type="scientific">Cytophaga hutchinsonii (strain ATCC 33406 / DSM 1761 / CIP 103989 / NBRC 15051 / NCIMB 9469 / D465)</name>
    <dbReference type="NCBI Taxonomy" id="269798"/>
    <lineage>
        <taxon>Bacteria</taxon>
        <taxon>Pseudomonadati</taxon>
        <taxon>Bacteroidota</taxon>
        <taxon>Cytophagia</taxon>
        <taxon>Cytophagales</taxon>
        <taxon>Cytophagaceae</taxon>
        <taxon>Cytophaga</taxon>
    </lineage>
</organism>
<dbReference type="InterPro" id="IPR001610">
    <property type="entry name" value="PAC"/>
</dbReference>
<name>A0A6N4SQR0_CYTH3</name>
<dbReference type="Pfam" id="PF00512">
    <property type="entry name" value="HisKA"/>
    <property type="match status" value="1"/>
</dbReference>
<dbReference type="InterPro" id="IPR005467">
    <property type="entry name" value="His_kinase_dom"/>
</dbReference>
<evidence type="ECO:0000313" key="10">
    <source>
        <dbReference type="Proteomes" id="UP000001822"/>
    </source>
</evidence>
<dbReference type="SMART" id="SM00387">
    <property type="entry name" value="HATPase_c"/>
    <property type="match status" value="1"/>
</dbReference>
<dbReference type="CDD" id="cd00082">
    <property type="entry name" value="HisKA"/>
    <property type="match status" value="1"/>
</dbReference>
<comment type="catalytic activity">
    <reaction evidence="1">
        <text>ATP + protein L-histidine = ADP + protein N-phospho-L-histidine.</text>
        <dbReference type="EC" id="2.7.13.3"/>
    </reaction>
</comment>
<reference evidence="9 10" key="1">
    <citation type="journal article" date="2007" name="Appl. Environ. Microbiol.">
        <title>Genome sequence of the cellulolytic gliding bacterium Cytophaga hutchinsonii.</title>
        <authorList>
            <person name="Xie G."/>
            <person name="Bruce D.C."/>
            <person name="Challacombe J.F."/>
            <person name="Chertkov O."/>
            <person name="Detter J.C."/>
            <person name="Gilna P."/>
            <person name="Han C.S."/>
            <person name="Lucas S."/>
            <person name="Misra M."/>
            <person name="Myers G.L."/>
            <person name="Richardson P."/>
            <person name="Tapia R."/>
            <person name="Thayer N."/>
            <person name="Thompson L.S."/>
            <person name="Brettin T.S."/>
            <person name="Henrissat B."/>
            <person name="Wilson D.B."/>
            <person name="McBride M.J."/>
        </authorList>
    </citation>
    <scope>NUCLEOTIDE SEQUENCE [LARGE SCALE GENOMIC DNA]</scope>
    <source>
        <strain evidence="10">ATCC 33406 / DSM 1761 / CIP 103989 / NBRC 15051 / NCIMB 9469 / D465</strain>
    </source>
</reference>
<dbReference type="InterPro" id="IPR004358">
    <property type="entry name" value="Sig_transdc_His_kin-like_C"/>
</dbReference>
<gene>
    <name evidence="9" type="primary">arcB</name>
    <name evidence="9" type="ordered locus">CHU_1355</name>
</gene>
<dbReference type="CDD" id="cd00130">
    <property type="entry name" value="PAS"/>
    <property type="match status" value="1"/>
</dbReference>
<dbReference type="PRINTS" id="PR00344">
    <property type="entry name" value="BCTRLSENSOR"/>
</dbReference>
<feature type="domain" description="PAC" evidence="8">
    <location>
        <begin position="109"/>
        <end position="162"/>
    </location>
</feature>
<dbReference type="RefSeq" id="WP_011584742.1">
    <property type="nucleotide sequence ID" value="NC_008255.1"/>
</dbReference>
<keyword evidence="10" id="KW-1185">Reference proteome</keyword>
<dbReference type="SMART" id="SM00388">
    <property type="entry name" value="HisKA"/>
    <property type="match status" value="1"/>
</dbReference>
<dbReference type="SUPFAM" id="SSF47384">
    <property type="entry name" value="Homodimeric domain of signal transducing histidine kinase"/>
    <property type="match status" value="1"/>
</dbReference>
<protein>
    <recommendedName>
        <fullName evidence="2">histidine kinase</fullName>
        <ecNumber evidence="2">2.7.13.3</ecNumber>
    </recommendedName>
</protein>
<evidence type="ECO:0000256" key="2">
    <source>
        <dbReference type="ARBA" id="ARBA00012438"/>
    </source>
</evidence>
<keyword evidence="4 9" id="KW-0808">Transferase</keyword>
<dbReference type="GO" id="GO:0000155">
    <property type="term" value="F:phosphorelay sensor kinase activity"/>
    <property type="evidence" value="ECO:0007669"/>
    <property type="project" value="InterPro"/>
</dbReference>
<dbReference type="PROSITE" id="PS50112">
    <property type="entry name" value="PAS"/>
    <property type="match status" value="1"/>
</dbReference>
<dbReference type="SUPFAM" id="SSF55874">
    <property type="entry name" value="ATPase domain of HSP90 chaperone/DNA topoisomerase II/histidine kinase"/>
    <property type="match status" value="1"/>
</dbReference>
<dbReference type="InterPro" id="IPR035965">
    <property type="entry name" value="PAS-like_dom_sf"/>
</dbReference>
<dbReference type="OrthoDB" id="9766459at2"/>